<evidence type="ECO:0000256" key="8">
    <source>
        <dbReference type="ARBA" id="ARBA00023315"/>
    </source>
</evidence>
<evidence type="ECO:0000256" key="10">
    <source>
        <dbReference type="SAM" id="Coils"/>
    </source>
</evidence>
<evidence type="ECO:0000313" key="12">
    <source>
        <dbReference type="EMBL" id="RUO18402.1"/>
    </source>
</evidence>
<comment type="domain">
    <text evidence="9">The HXXXXD motif is essential for acyltransferase activity and may constitute the binding site for the phosphate moiety of the glycerol-3-phosphate.</text>
</comment>
<protein>
    <recommendedName>
        <fullName evidence="6 9">1-acyl-sn-glycerol-3-phosphate acyltransferase</fullName>
        <ecNumber evidence="5 9">2.3.1.51</ecNumber>
    </recommendedName>
</protein>
<dbReference type="UniPathway" id="UPA00557">
    <property type="reaction ID" value="UER00613"/>
</dbReference>
<comment type="pathway">
    <text evidence="2">Phospholipid metabolism; CDP-diacylglycerol biosynthesis; CDP-diacylglycerol from sn-glycerol 3-phosphate: step 2/3.</text>
</comment>
<evidence type="ECO:0000256" key="9">
    <source>
        <dbReference type="RuleBase" id="RU361267"/>
    </source>
</evidence>
<dbReference type="GO" id="GO:0016024">
    <property type="term" value="P:CDP-diacylglycerol biosynthetic process"/>
    <property type="evidence" value="ECO:0007669"/>
    <property type="project" value="UniProtKB-UniPathway"/>
</dbReference>
<gene>
    <name evidence="12" type="ORF">CWE06_11140</name>
</gene>
<comment type="pathway">
    <text evidence="3">Lipid metabolism.</text>
</comment>
<keyword evidence="9" id="KW-0594">Phospholipid biosynthesis</keyword>
<dbReference type="NCBIfam" id="TIGR00530">
    <property type="entry name" value="AGP_acyltrn"/>
    <property type="match status" value="1"/>
</dbReference>
<keyword evidence="9" id="KW-1208">Phospholipid metabolism</keyword>
<feature type="domain" description="Phospholipid/glycerol acyltransferase" evidence="11">
    <location>
        <begin position="67"/>
        <end position="182"/>
    </location>
</feature>
<dbReference type="OrthoDB" id="5290997at2"/>
<dbReference type="CDD" id="cd07989">
    <property type="entry name" value="LPLAT_AGPAT-like"/>
    <property type="match status" value="1"/>
</dbReference>
<dbReference type="InterPro" id="IPR004552">
    <property type="entry name" value="AGP_acyltrans"/>
</dbReference>
<keyword evidence="9" id="KW-0444">Lipid biosynthesis</keyword>
<dbReference type="SMART" id="SM00563">
    <property type="entry name" value="PlsC"/>
    <property type="match status" value="1"/>
</dbReference>
<dbReference type="PANTHER" id="PTHR10434">
    <property type="entry name" value="1-ACYL-SN-GLYCEROL-3-PHOSPHATE ACYLTRANSFERASE"/>
    <property type="match status" value="1"/>
</dbReference>
<evidence type="ECO:0000256" key="5">
    <source>
        <dbReference type="ARBA" id="ARBA00013211"/>
    </source>
</evidence>
<comment type="catalytic activity">
    <reaction evidence="1 9">
        <text>a 1-acyl-sn-glycero-3-phosphate + an acyl-CoA = a 1,2-diacyl-sn-glycero-3-phosphate + CoA</text>
        <dbReference type="Rhea" id="RHEA:19709"/>
        <dbReference type="ChEBI" id="CHEBI:57287"/>
        <dbReference type="ChEBI" id="CHEBI:57970"/>
        <dbReference type="ChEBI" id="CHEBI:58342"/>
        <dbReference type="ChEBI" id="CHEBI:58608"/>
        <dbReference type="EC" id="2.3.1.51"/>
    </reaction>
</comment>
<dbReference type="Proteomes" id="UP000288212">
    <property type="component" value="Unassembled WGS sequence"/>
</dbReference>
<evidence type="ECO:0000256" key="4">
    <source>
        <dbReference type="ARBA" id="ARBA00008655"/>
    </source>
</evidence>
<accession>A0A432VQD8</accession>
<keyword evidence="8 9" id="KW-0012">Acyltransferase</keyword>
<keyword evidence="13" id="KW-1185">Reference proteome</keyword>
<dbReference type="SUPFAM" id="SSF69593">
    <property type="entry name" value="Glycerol-3-phosphate (1)-acyltransferase"/>
    <property type="match status" value="1"/>
</dbReference>
<sequence>MLAVIRLLILGVFIVLAGVFGSLFCLLRPFHRNNTALFAHLFGRMHKLFGIELEIRVPESVQNGGPFVYIANHQNSYDIFTMSRSLLPGTVTIGKKSLKWIPFFGQLYWLSGNILIDRKNSSRAHGTIGTAVRAIQDKKLSIWMFPEGTRSYGRGLLPFKTGAFHTAIQAKVPVVPVCMSTTHEKVKLNRWNNGKVIIEMLPPVATDTIAREDIRELIANCYEQMLDKINRLDQEIESLNARNQASEGVHSS</sequence>
<proteinExistence type="inferred from homology"/>
<evidence type="ECO:0000256" key="2">
    <source>
        <dbReference type="ARBA" id="ARBA00004728"/>
    </source>
</evidence>
<dbReference type="RefSeq" id="WP_126794184.1">
    <property type="nucleotide sequence ID" value="NZ_PIPI01000009.1"/>
</dbReference>
<dbReference type="PANTHER" id="PTHR10434:SF11">
    <property type="entry name" value="1-ACYL-SN-GLYCEROL-3-PHOSPHATE ACYLTRANSFERASE"/>
    <property type="match status" value="1"/>
</dbReference>
<evidence type="ECO:0000256" key="6">
    <source>
        <dbReference type="ARBA" id="ARBA00016139"/>
    </source>
</evidence>
<evidence type="ECO:0000256" key="1">
    <source>
        <dbReference type="ARBA" id="ARBA00001141"/>
    </source>
</evidence>
<evidence type="ECO:0000259" key="11">
    <source>
        <dbReference type="SMART" id="SM00563"/>
    </source>
</evidence>
<dbReference type="GO" id="GO:0005886">
    <property type="term" value="C:plasma membrane"/>
    <property type="evidence" value="ECO:0007669"/>
    <property type="project" value="TreeGrafter"/>
</dbReference>
<feature type="coiled-coil region" evidence="10">
    <location>
        <begin position="222"/>
        <end position="249"/>
    </location>
</feature>
<dbReference type="EC" id="2.3.1.51" evidence="5 9"/>
<dbReference type="EMBL" id="PIPI01000009">
    <property type="protein sequence ID" value="RUO18402.1"/>
    <property type="molecule type" value="Genomic_DNA"/>
</dbReference>
<reference evidence="12 13" key="1">
    <citation type="journal article" date="2011" name="Front. Microbiol.">
        <title>Genomic signatures of strain selection and enhancement in Bacillus atrophaeus var. globigii, a historical biowarfare simulant.</title>
        <authorList>
            <person name="Gibbons H.S."/>
            <person name="Broomall S.M."/>
            <person name="McNew L.A."/>
            <person name="Daligault H."/>
            <person name="Chapman C."/>
            <person name="Bruce D."/>
            <person name="Karavis M."/>
            <person name="Krepps M."/>
            <person name="McGregor P.A."/>
            <person name="Hong C."/>
            <person name="Park K.H."/>
            <person name="Akmal A."/>
            <person name="Feldman A."/>
            <person name="Lin J.S."/>
            <person name="Chang W.E."/>
            <person name="Higgs B.W."/>
            <person name="Demirev P."/>
            <person name="Lindquist J."/>
            <person name="Liem A."/>
            <person name="Fochler E."/>
            <person name="Read T.D."/>
            <person name="Tapia R."/>
            <person name="Johnson S."/>
            <person name="Bishop-Lilly K.A."/>
            <person name="Detter C."/>
            <person name="Han C."/>
            <person name="Sozhamannan S."/>
            <person name="Rosenzweig C.N."/>
            <person name="Skowronski E.W."/>
        </authorList>
    </citation>
    <scope>NUCLEOTIDE SEQUENCE [LARGE SCALE GENOMIC DNA]</scope>
    <source>
        <strain evidence="12 13">AK5</strain>
    </source>
</reference>
<keyword evidence="10" id="KW-0175">Coiled coil</keyword>
<evidence type="ECO:0000313" key="13">
    <source>
        <dbReference type="Proteomes" id="UP000288212"/>
    </source>
</evidence>
<name>A0A432VQD8_9GAMM</name>
<comment type="caution">
    <text evidence="12">The sequence shown here is derived from an EMBL/GenBank/DDBJ whole genome shotgun (WGS) entry which is preliminary data.</text>
</comment>
<dbReference type="AlphaFoldDB" id="A0A432VQD8"/>
<dbReference type="GO" id="GO:0003841">
    <property type="term" value="F:1-acylglycerol-3-phosphate O-acyltransferase activity"/>
    <property type="evidence" value="ECO:0007669"/>
    <property type="project" value="UniProtKB-UniRule"/>
</dbReference>
<keyword evidence="7 9" id="KW-0808">Transferase</keyword>
<organism evidence="12 13">
    <name type="scientific">Aliidiomarina haloalkalitolerans</name>
    <dbReference type="NCBI Taxonomy" id="859059"/>
    <lineage>
        <taxon>Bacteria</taxon>
        <taxon>Pseudomonadati</taxon>
        <taxon>Pseudomonadota</taxon>
        <taxon>Gammaproteobacteria</taxon>
        <taxon>Alteromonadales</taxon>
        <taxon>Idiomarinaceae</taxon>
        <taxon>Aliidiomarina</taxon>
    </lineage>
</organism>
<dbReference type="GO" id="GO:0006654">
    <property type="term" value="P:phosphatidic acid biosynthetic process"/>
    <property type="evidence" value="ECO:0007669"/>
    <property type="project" value="TreeGrafter"/>
</dbReference>
<keyword evidence="9" id="KW-0443">Lipid metabolism</keyword>
<dbReference type="InterPro" id="IPR002123">
    <property type="entry name" value="Plipid/glycerol_acylTrfase"/>
</dbReference>
<dbReference type="Pfam" id="PF01553">
    <property type="entry name" value="Acyltransferase"/>
    <property type="match status" value="1"/>
</dbReference>
<comment type="similarity">
    <text evidence="4 9">Belongs to the 1-acyl-sn-glycerol-3-phosphate acyltransferase family.</text>
</comment>
<evidence type="ECO:0000256" key="3">
    <source>
        <dbReference type="ARBA" id="ARBA00005189"/>
    </source>
</evidence>
<evidence type="ECO:0000256" key="7">
    <source>
        <dbReference type="ARBA" id="ARBA00022679"/>
    </source>
</evidence>